<keyword evidence="3" id="KW-1185">Reference proteome</keyword>
<dbReference type="EnsemblMetazoa" id="G22760.4">
    <property type="protein sequence ID" value="G22760.4:cds"/>
    <property type="gene ID" value="G22760"/>
</dbReference>
<evidence type="ECO:0000313" key="2">
    <source>
        <dbReference type="EnsemblMetazoa" id="G22760.4:cds"/>
    </source>
</evidence>
<proteinExistence type="predicted"/>
<dbReference type="Proteomes" id="UP000005408">
    <property type="component" value="Unassembled WGS sequence"/>
</dbReference>
<evidence type="ECO:0000313" key="3">
    <source>
        <dbReference type="Proteomes" id="UP000005408"/>
    </source>
</evidence>
<organism evidence="2 3">
    <name type="scientific">Magallana gigas</name>
    <name type="common">Pacific oyster</name>
    <name type="synonym">Crassostrea gigas</name>
    <dbReference type="NCBI Taxonomy" id="29159"/>
    <lineage>
        <taxon>Eukaryota</taxon>
        <taxon>Metazoa</taxon>
        <taxon>Spiralia</taxon>
        <taxon>Lophotrochozoa</taxon>
        <taxon>Mollusca</taxon>
        <taxon>Bivalvia</taxon>
        <taxon>Autobranchia</taxon>
        <taxon>Pteriomorphia</taxon>
        <taxon>Ostreida</taxon>
        <taxon>Ostreoidea</taxon>
        <taxon>Ostreidae</taxon>
        <taxon>Magallana</taxon>
    </lineage>
</organism>
<reference evidence="2" key="1">
    <citation type="submission" date="2022-08" db="UniProtKB">
        <authorList>
            <consortium name="EnsemblMetazoa"/>
        </authorList>
    </citation>
    <scope>IDENTIFICATION</scope>
    <source>
        <strain evidence="2">05x7-T-G4-1.051#20</strain>
    </source>
</reference>
<dbReference type="OMA" id="KTFRVMS"/>
<accession>A0A8W8K7M2</accession>
<sequence>MSNVASPKPKRRKNKAKLKLSWDEPTKEERIAKQIDDFISDVIESAKQEYLIKEHPSSINGECEIYLNEELKEEMIKLDSMETAEHVYDDSMENCGKTRQAQSEMEQRHQDENCPARHYRASELNEGNPLLAEHANMPKRRYLRFLQRHLMRMCCQCTCFMNGNDVT</sequence>
<protein>
    <submittedName>
        <fullName evidence="2">Uncharacterized protein</fullName>
    </submittedName>
</protein>
<dbReference type="EnsemblMetazoa" id="G22760.1">
    <property type="protein sequence ID" value="G22760.1:cds"/>
    <property type="gene ID" value="G22760"/>
</dbReference>
<evidence type="ECO:0000256" key="1">
    <source>
        <dbReference type="SAM" id="MobiDB-lite"/>
    </source>
</evidence>
<name>A0A8W8K7M2_MAGGI</name>
<dbReference type="OrthoDB" id="10424693at2759"/>
<dbReference type="AlphaFoldDB" id="A0A8W8K7M2"/>
<dbReference type="EnsemblMetazoa" id="G22760.3">
    <property type="protein sequence ID" value="G22760.3:cds"/>
    <property type="gene ID" value="G22760"/>
</dbReference>
<feature type="compositionally biased region" description="Basic residues" evidence="1">
    <location>
        <begin position="8"/>
        <end position="18"/>
    </location>
</feature>
<dbReference type="EnsemblMetazoa" id="G22760.2">
    <property type="protein sequence ID" value="G22760.2:cds"/>
    <property type="gene ID" value="G22760"/>
</dbReference>
<feature type="region of interest" description="Disordered" evidence="1">
    <location>
        <begin position="1"/>
        <end position="24"/>
    </location>
</feature>